<dbReference type="PANTHER" id="PTHR38033:SF1">
    <property type="entry name" value="DOTU FAMILY TYPE IV_VI SECRETION SYSTEM PROTEIN"/>
    <property type="match status" value="1"/>
</dbReference>
<feature type="domain" description="OmpA-like" evidence="4">
    <location>
        <begin position="313"/>
        <end position="430"/>
    </location>
</feature>
<proteinExistence type="predicted"/>
<dbReference type="Proteomes" id="UP001497493">
    <property type="component" value="Chromosome"/>
</dbReference>
<dbReference type="NCBIfam" id="TIGR03349">
    <property type="entry name" value="IV_VI_DotU"/>
    <property type="match status" value="1"/>
</dbReference>
<dbReference type="InterPro" id="IPR006665">
    <property type="entry name" value="OmpA-like"/>
</dbReference>
<keyword evidence="1 3" id="KW-0472">Membrane</keyword>
<dbReference type="CDD" id="cd07185">
    <property type="entry name" value="OmpA_C-like"/>
    <property type="match status" value="1"/>
</dbReference>
<evidence type="ECO:0000313" key="6">
    <source>
        <dbReference type="Proteomes" id="UP001497493"/>
    </source>
</evidence>
<keyword evidence="3" id="KW-1133">Transmembrane helix</keyword>
<dbReference type="RefSeq" id="WP_348759278.1">
    <property type="nucleotide sequence ID" value="NZ_OZ026884.1"/>
</dbReference>
<dbReference type="Pfam" id="PF00691">
    <property type="entry name" value="OmpA"/>
    <property type="match status" value="1"/>
</dbReference>
<evidence type="ECO:0000259" key="4">
    <source>
        <dbReference type="PROSITE" id="PS51123"/>
    </source>
</evidence>
<dbReference type="PROSITE" id="PS51123">
    <property type="entry name" value="OMPA_2"/>
    <property type="match status" value="1"/>
</dbReference>
<dbReference type="Gene3D" id="3.30.1330.60">
    <property type="entry name" value="OmpA-like domain"/>
    <property type="match status" value="1"/>
</dbReference>
<evidence type="ECO:0000256" key="3">
    <source>
        <dbReference type="SAM" id="Phobius"/>
    </source>
</evidence>
<dbReference type="Pfam" id="PF09850">
    <property type="entry name" value="DotU"/>
    <property type="match status" value="1"/>
</dbReference>
<dbReference type="EMBL" id="OZ026884">
    <property type="protein sequence ID" value="CAL1239740.1"/>
    <property type="molecule type" value="Genomic_DNA"/>
</dbReference>
<dbReference type="NCBIfam" id="NF038228">
    <property type="entry name" value="IcmH_DotU_IVB"/>
    <property type="match status" value="1"/>
</dbReference>
<dbReference type="PANTHER" id="PTHR38033">
    <property type="entry name" value="MEMBRANE PROTEIN-RELATED"/>
    <property type="match status" value="1"/>
</dbReference>
<protein>
    <submittedName>
        <fullName evidence="5">Outer membrane protein ImpK/VasF, OmpA/MotB domain</fullName>
    </submittedName>
</protein>
<dbReference type="SUPFAM" id="SSF103088">
    <property type="entry name" value="OmpA-like"/>
    <property type="match status" value="1"/>
</dbReference>
<keyword evidence="3" id="KW-0812">Transmembrane</keyword>
<feature type="compositionally biased region" description="Pro residues" evidence="2">
    <location>
        <begin position="31"/>
        <end position="40"/>
    </location>
</feature>
<feature type="transmembrane region" description="Helical" evidence="3">
    <location>
        <begin position="236"/>
        <end position="260"/>
    </location>
</feature>
<dbReference type="Gene3D" id="1.25.40.590">
    <property type="entry name" value="Type IV / VI secretion system, DotU"/>
    <property type="match status" value="1"/>
</dbReference>
<dbReference type="InterPro" id="IPR017732">
    <property type="entry name" value="T4/T6SS_DotU"/>
</dbReference>
<evidence type="ECO:0000313" key="5">
    <source>
        <dbReference type="EMBL" id="CAL1239740.1"/>
    </source>
</evidence>
<dbReference type="InterPro" id="IPR036737">
    <property type="entry name" value="OmpA-like_sf"/>
</dbReference>
<name>A0ABM9NGL4_9GAMM</name>
<sequence length="430" mass="47344">MSDDDPFTPLGDQDKTVLRPMPGGRRRAPGGVPPGGPVPVEPRWDAPEPVSVSRNPFLAAAASLLALVARLRSTVTAPAVPELQQELAAELRRFEARLSQRGVPREQVRLGSYALCSLLDETVLNTPWGAQSLWGHQSLLVLFHKETWGGEQFFRILEGLLRQPVPHLDLIELFYVCLGLGFEGRYRVVPSGLTQLERVREEVYATLHRLRGTVEPALSPRWQGLKDLRSPWVRHLPLWVVGAAAGAVLLLAYLGFALAINAASDPVARDLYALAKVEAPLAPRAAASVPVAPTKAARFRERLEPEIAQQQVEVVDDRILRIRNAFPSASDRVKPEFLPLLEKIARELYAGGEAVLVTGHTDDQPIVSARFPSNFDLSTARARHVAEILQSAAPLGGKVQYEGRADYEPLVPNDTAEHRATNRRVDLLVR</sequence>
<gene>
    <name evidence="5" type="ORF">MECH1_V1_0964</name>
</gene>
<feature type="region of interest" description="Disordered" evidence="2">
    <location>
        <begin position="1"/>
        <end position="45"/>
    </location>
</feature>
<keyword evidence="6" id="KW-1185">Reference proteome</keyword>
<organism evidence="5 6">
    <name type="scientific">Candidatus Methylocalor cossyra</name>
    <dbReference type="NCBI Taxonomy" id="3108543"/>
    <lineage>
        <taxon>Bacteria</taxon>
        <taxon>Pseudomonadati</taxon>
        <taxon>Pseudomonadota</taxon>
        <taxon>Gammaproteobacteria</taxon>
        <taxon>Methylococcales</taxon>
        <taxon>Methylococcaceae</taxon>
        <taxon>Candidatus Methylocalor</taxon>
    </lineage>
</organism>
<dbReference type="InterPro" id="IPR038522">
    <property type="entry name" value="T4/T6SS_DotU_sf"/>
</dbReference>
<reference evidence="5 6" key="1">
    <citation type="submission" date="2024-04" db="EMBL/GenBank/DDBJ databases">
        <authorList>
            <person name="Cremers G."/>
        </authorList>
    </citation>
    <scope>NUCLEOTIDE SEQUENCE [LARGE SCALE GENOMIC DNA]</scope>
    <source>
        <strain evidence="5">MeCH1-AG</strain>
    </source>
</reference>
<accession>A0ABM9NGL4</accession>
<evidence type="ECO:0000256" key="2">
    <source>
        <dbReference type="SAM" id="MobiDB-lite"/>
    </source>
</evidence>
<evidence type="ECO:0000256" key="1">
    <source>
        <dbReference type="PROSITE-ProRule" id="PRU00473"/>
    </source>
</evidence>